<proteinExistence type="predicted"/>
<dbReference type="AlphaFoldDB" id="A0A5S5MFI1"/>
<dbReference type="OrthoDB" id="9180698at2"/>
<dbReference type="RefSeq" id="WP_139448819.1">
    <property type="nucleotide sequence ID" value="NZ_VDMB01000011.1"/>
</dbReference>
<sequence length="222" mass="24474">MGFFAAAFSAVCSVASSIGSAISSACSRVWPSIRSAIGLGLEVFNKVVSIAENLMHVLGILKPEEKLDEMGDRALQAVEKGIVPEKFEKYEEYVNAIRNFELDPEKSKSVEREVKVTVGFAVAGKSMEEKFNMAKGASEDLLKLIVYSPEFFNEHRLERVVKTGHNIGLIVDYFDNRLSPSQAGELKATLFNLEKGSNPGVQENEFYKEIHGIKDSHPSLNG</sequence>
<dbReference type="Proteomes" id="UP000321899">
    <property type="component" value="Unassembled WGS sequence"/>
</dbReference>
<comment type="caution">
    <text evidence="1">The sequence shown here is derived from an EMBL/GenBank/DDBJ whole genome shotgun (WGS) entry which is preliminary data.</text>
</comment>
<gene>
    <name evidence="1" type="ORF">FIM25_10030</name>
</gene>
<accession>A0A5S5MFI1</accession>
<reference evidence="1 2" key="1">
    <citation type="submission" date="2019-06" db="EMBL/GenBank/DDBJ databases">
        <title>Desulfobotulus mexicanus sp. nov., a novel sulfate-reducing bacterium isolated from the sediment of an alkaline crater lake in Mexico.</title>
        <authorList>
            <person name="Hirschler-Rea A."/>
        </authorList>
    </citation>
    <scope>NUCLEOTIDE SEQUENCE [LARGE SCALE GENOMIC DNA]</scope>
    <source>
        <strain evidence="1 2">PAR22N</strain>
    </source>
</reference>
<evidence type="ECO:0000313" key="1">
    <source>
        <dbReference type="EMBL" id="TYT74482.1"/>
    </source>
</evidence>
<keyword evidence="2" id="KW-1185">Reference proteome</keyword>
<name>A0A5S5MFI1_9BACT</name>
<evidence type="ECO:0000313" key="2">
    <source>
        <dbReference type="Proteomes" id="UP000321899"/>
    </source>
</evidence>
<organism evidence="1 2">
    <name type="scientific">Desulfobotulus mexicanus</name>
    <dbReference type="NCBI Taxonomy" id="2586642"/>
    <lineage>
        <taxon>Bacteria</taxon>
        <taxon>Pseudomonadati</taxon>
        <taxon>Thermodesulfobacteriota</taxon>
        <taxon>Desulfobacteria</taxon>
        <taxon>Desulfobacterales</taxon>
        <taxon>Desulfobacteraceae</taxon>
        <taxon>Desulfobotulus</taxon>
    </lineage>
</organism>
<dbReference type="EMBL" id="VDMB01000011">
    <property type="protein sequence ID" value="TYT74482.1"/>
    <property type="molecule type" value="Genomic_DNA"/>
</dbReference>
<protein>
    <submittedName>
        <fullName evidence="1">Uncharacterized protein</fullName>
    </submittedName>
</protein>